<feature type="domain" description="AB hydrolase-1" evidence="1">
    <location>
        <begin position="11"/>
        <end position="222"/>
    </location>
</feature>
<dbReference type="AlphaFoldDB" id="A0A919CNL4"/>
<keyword evidence="3" id="KW-1185">Reference proteome</keyword>
<dbReference type="InterPro" id="IPR029058">
    <property type="entry name" value="AB_hydrolase_fold"/>
</dbReference>
<dbReference type="SUPFAM" id="SSF53474">
    <property type="entry name" value="alpha/beta-Hydrolases"/>
    <property type="match status" value="1"/>
</dbReference>
<dbReference type="PANTHER" id="PTHR43798:SF29">
    <property type="entry name" value="AB HYDROLASE-1 DOMAIN-CONTAINING PROTEIN"/>
    <property type="match status" value="1"/>
</dbReference>
<evidence type="ECO:0000313" key="3">
    <source>
        <dbReference type="Proteomes" id="UP000630353"/>
    </source>
</evidence>
<dbReference type="GO" id="GO:0016787">
    <property type="term" value="F:hydrolase activity"/>
    <property type="evidence" value="ECO:0007669"/>
    <property type="project" value="UniProtKB-KW"/>
</dbReference>
<name>A0A919CNL4_9PROT</name>
<dbReference type="Pfam" id="PF00561">
    <property type="entry name" value="Abhydrolase_1"/>
    <property type="match status" value="1"/>
</dbReference>
<organism evidence="2 3">
    <name type="scientific">Thalassobaculum fulvum</name>
    <dbReference type="NCBI Taxonomy" id="1633335"/>
    <lineage>
        <taxon>Bacteria</taxon>
        <taxon>Pseudomonadati</taxon>
        <taxon>Pseudomonadota</taxon>
        <taxon>Alphaproteobacteria</taxon>
        <taxon>Rhodospirillales</taxon>
        <taxon>Thalassobaculaceae</taxon>
        <taxon>Thalassobaculum</taxon>
    </lineage>
</organism>
<dbReference type="Proteomes" id="UP000630353">
    <property type="component" value="Unassembled WGS sequence"/>
</dbReference>
<proteinExistence type="predicted"/>
<dbReference type="PANTHER" id="PTHR43798">
    <property type="entry name" value="MONOACYLGLYCEROL LIPASE"/>
    <property type="match status" value="1"/>
</dbReference>
<sequence length="242" mass="26297">MPGHPDSTDKTLILLPGFMCDADLWTDLVPLLRPGWRVLHADLFSDSSIEAMAARVLEEAPERFVAVGFSMGGFVARQIALTAPERVEALALIATSALGTTPERAERNRQRRARIAAAPFRGLSRSDLRRALHPSRRDDAVLVERMLAMGTRLGKQVLLRQLAAERVDGYGRLPEIRCPTLVVAAEADELRPRDETDRLAAGIPGARYEIVAGCGHMIPLEQPGVLAALLNGWLDQAAPATG</sequence>
<reference evidence="2" key="1">
    <citation type="journal article" date="2014" name="Int. J. Syst. Evol. Microbiol.">
        <title>Complete genome sequence of Corynebacterium casei LMG S-19264T (=DSM 44701T), isolated from a smear-ripened cheese.</title>
        <authorList>
            <consortium name="US DOE Joint Genome Institute (JGI-PGF)"/>
            <person name="Walter F."/>
            <person name="Albersmeier A."/>
            <person name="Kalinowski J."/>
            <person name="Ruckert C."/>
        </authorList>
    </citation>
    <scope>NUCLEOTIDE SEQUENCE</scope>
    <source>
        <strain evidence="2">KCTC 42651</strain>
    </source>
</reference>
<keyword evidence="2" id="KW-0378">Hydrolase</keyword>
<dbReference type="InterPro" id="IPR050266">
    <property type="entry name" value="AB_hydrolase_sf"/>
</dbReference>
<dbReference type="EMBL" id="BMZS01000002">
    <property type="protein sequence ID" value="GHD42698.1"/>
    <property type="molecule type" value="Genomic_DNA"/>
</dbReference>
<reference evidence="2" key="2">
    <citation type="submission" date="2020-09" db="EMBL/GenBank/DDBJ databases">
        <authorList>
            <person name="Sun Q."/>
            <person name="Kim S."/>
        </authorList>
    </citation>
    <scope>NUCLEOTIDE SEQUENCE</scope>
    <source>
        <strain evidence="2">KCTC 42651</strain>
    </source>
</reference>
<dbReference type="InterPro" id="IPR000073">
    <property type="entry name" value="AB_hydrolase_1"/>
</dbReference>
<evidence type="ECO:0000313" key="2">
    <source>
        <dbReference type="EMBL" id="GHD42698.1"/>
    </source>
</evidence>
<accession>A0A919CNL4</accession>
<protein>
    <submittedName>
        <fullName evidence="2">Alpha/beta hydrolase</fullName>
    </submittedName>
</protein>
<gene>
    <name evidence="2" type="primary">bioH</name>
    <name evidence="2" type="ORF">GCM10017083_08000</name>
</gene>
<evidence type="ECO:0000259" key="1">
    <source>
        <dbReference type="Pfam" id="PF00561"/>
    </source>
</evidence>
<dbReference type="Gene3D" id="3.40.50.1820">
    <property type="entry name" value="alpha/beta hydrolase"/>
    <property type="match status" value="1"/>
</dbReference>
<comment type="caution">
    <text evidence="2">The sequence shown here is derived from an EMBL/GenBank/DDBJ whole genome shotgun (WGS) entry which is preliminary data.</text>
</comment>
<dbReference type="PRINTS" id="PR00111">
    <property type="entry name" value="ABHYDROLASE"/>
</dbReference>